<reference evidence="5 6" key="1">
    <citation type="journal article" date="2012" name="J. Bacteriol.">
        <title>Draft Genome Sequence Determination for Cystic Fibrosis and Chronic Granulomatous Disease Burkholderia multivorans Isolates.</title>
        <authorList>
            <person name="Varga J.J."/>
            <person name="Losada L."/>
            <person name="Zelazny A.M."/>
            <person name="Brinkac L."/>
            <person name="Harkins D."/>
            <person name="Radune D."/>
            <person name="Hostetler J."/>
            <person name="Sampaio E.P."/>
            <person name="Ronning C.M."/>
            <person name="Nierman W.C."/>
            <person name="Greenberg D.E."/>
            <person name="Holland S.M."/>
            <person name="Goldberg J.B."/>
        </authorList>
    </citation>
    <scope>NUCLEOTIDE SEQUENCE [LARGE SCALE GENOMIC DNA]</scope>
    <source>
        <strain evidence="5 6">CGD2</strain>
    </source>
</reference>
<dbReference type="GO" id="GO:0016020">
    <property type="term" value="C:membrane"/>
    <property type="evidence" value="ECO:0007669"/>
    <property type="project" value="InterPro"/>
</dbReference>
<comment type="caution">
    <text evidence="5">The sequence shown here is derived from an EMBL/GenBank/DDBJ whole genome shotgun (WGS) entry which is preliminary data.</text>
</comment>
<keyword evidence="2" id="KW-0813">Transport</keyword>
<dbReference type="Pfam" id="PF03573">
    <property type="entry name" value="OprD"/>
    <property type="match status" value="1"/>
</dbReference>
<dbReference type="Proteomes" id="UP000004535">
    <property type="component" value="Unassembled WGS sequence"/>
</dbReference>
<sequence>MQANAQASGATVPTDAAAPAAAATPSAKGLRNAAAAAAVQDKAKASGDTHGQTTTPTVPEVQAEVKPPSVGANEASSLLEVFTKGHFSGDFRTIYFSSHNAFYSPGLNQDTISYGGKLGFTTASLHGFSAGVSGFIQRGINHSDNPSKVDGYLGPNLLAMGEAYLQYEGHGFKIVGGNQQLDVPFASTYDWRMAPQLFQGVSARYGDSNNFVQAFKMFRFKSYISNSFTRRTTYNSNFDSYSSVGNEETNGFWGVGAGHKWALSPVTVSAQGWFQTYQDYAKLTYVEAQVIRSDGLIKPFVGVQGFRETGDGRELTGNVNSEVFGGQFGIKRNSLTLSFGYNRIVPHSDSYLNGALVTPYAHNVSSGPLFAQPFLNSTQDLGAGNAYAIDLNGAPMGHWFIGARYSFMDLKSSATVASLNQSEYLLYAIYNFTGKLKGLSIANFVALQSSPAKPKKFIQNRLTIEYAFGG</sequence>
<evidence type="ECO:0008006" key="7">
    <source>
        <dbReference type="Google" id="ProtNLM"/>
    </source>
</evidence>
<evidence type="ECO:0000256" key="2">
    <source>
        <dbReference type="ARBA" id="ARBA00022448"/>
    </source>
</evidence>
<proteinExistence type="inferred from homology"/>
<protein>
    <recommendedName>
        <fullName evidence="7">Outer membrane porin, OprD family</fullName>
    </recommendedName>
</protein>
<dbReference type="AlphaFoldDB" id="B9BP27"/>
<organism evidence="5 6">
    <name type="scientific">Burkholderia multivorans CGD2</name>
    <dbReference type="NCBI Taxonomy" id="513052"/>
    <lineage>
        <taxon>Bacteria</taxon>
        <taxon>Pseudomonadati</taxon>
        <taxon>Pseudomonadota</taxon>
        <taxon>Betaproteobacteria</taxon>
        <taxon>Burkholderiales</taxon>
        <taxon>Burkholderiaceae</taxon>
        <taxon>Burkholderia</taxon>
        <taxon>Burkholderia cepacia complex</taxon>
    </lineage>
</organism>
<dbReference type="InterPro" id="IPR023614">
    <property type="entry name" value="Porin_dom_sf"/>
</dbReference>
<dbReference type="InterPro" id="IPR005318">
    <property type="entry name" value="OM_porin_bac"/>
</dbReference>
<keyword evidence="3" id="KW-0732">Signal</keyword>
<evidence type="ECO:0000313" key="5">
    <source>
        <dbReference type="EMBL" id="EEE07345.1"/>
    </source>
</evidence>
<evidence type="ECO:0000256" key="1">
    <source>
        <dbReference type="ARBA" id="ARBA00009075"/>
    </source>
</evidence>
<name>B9BP27_9BURK</name>
<comment type="similarity">
    <text evidence="1">Belongs to the outer membrane porin (Opr) (TC 1.B.25) family.</text>
</comment>
<dbReference type="EMBL" id="ACFC01000004">
    <property type="protein sequence ID" value="EEE07345.1"/>
    <property type="molecule type" value="Genomic_DNA"/>
</dbReference>
<evidence type="ECO:0000313" key="6">
    <source>
        <dbReference type="Proteomes" id="UP000004535"/>
    </source>
</evidence>
<accession>B9BP27</accession>
<evidence type="ECO:0000256" key="3">
    <source>
        <dbReference type="ARBA" id="ARBA00022729"/>
    </source>
</evidence>
<gene>
    <name evidence="5" type="ORF">BURMUCGD2_6447</name>
</gene>
<dbReference type="Gene3D" id="2.40.160.10">
    <property type="entry name" value="Porin"/>
    <property type="match status" value="1"/>
</dbReference>
<evidence type="ECO:0000256" key="4">
    <source>
        <dbReference type="SAM" id="MobiDB-lite"/>
    </source>
</evidence>
<feature type="compositionally biased region" description="Low complexity" evidence="4">
    <location>
        <begin position="10"/>
        <end position="40"/>
    </location>
</feature>
<feature type="region of interest" description="Disordered" evidence="4">
    <location>
        <begin position="1"/>
        <end position="69"/>
    </location>
</feature>